<protein>
    <recommendedName>
        <fullName evidence="3">beta-N-acetylhexosaminidase</fullName>
        <ecNumber evidence="3">3.2.1.52</ecNumber>
    </recommendedName>
</protein>
<dbReference type="InterPro" id="IPR025705">
    <property type="entry name" value="Beta_hexosaminidase_sua/sub"/>
</dbReference>
<dbReference type="GO" id="GO:0016020">
    <property type="term" value="C:membrane"/>
    <property type="evidence" value="ECO:0007669"/>
    <property type="project" value="TreeGrafter"/>
</dbReference>
<dbReference type="RefSeq" id="WP_244279158.1">
    <property type="nucleotide sequence ID" value="NZ_FRBY01000001.1"/>
</dbReference>
<keyword evidence="10" id="KW-1185">Reference proteome</keyword>
<dbReference type="SMART" id="SM00758">
    <property type="entry name" value="PA14"/>
    <property type="match status" value="1"/>
</dbReference>
<keyword evidence="7" id="KW-0732">Signal</keyword>
<dbReference type="CDD" id="cd06563">
    <property type="entry name" value="GH20_chitobiase-like"/>
    <property type="match status" value="1"/>
</dbReference>
<dbReference type="InterPro" id="IPR029018">
    <property type="entry name" value="Hex-like_dom2"/>
</dbReference>
<evidence type="ECO:0000256" key="3">
    <source>
        <dbReference type="ARBA" id="ARBA00012663"/>
    </source>
</evidence>
<dbReference type="Gene3D" id="3.90.182.10">
    <property type="entry name" value="Toxin - Anthrax Protective Antigen,domain 1"/>
    <property type="match status" value="1"/>
</dbReference>
<evidence type="ECO:0000313" key="9">
    <source>
        <dbReference type="EMBL" id="SHL26790.1"/>
    </source>
</evidence>
<organism evidence="9 10">
    <name type="scientific">Flavobacterium saccharophilum</name>
    <dbReference type="NCBI Taxonomy" id="29534"/>
    <lineage>
        <taxon>Bacteria</taxon>
        <taxon>Pseudomonadati</taxon>
        <taxon>Bacteroidota</taxon>
        <taxon>Flavobacteriia</taxon>
        <taxon>Flavobacteriales</taxon>
        <taxon>Flavobacteriaceae</taxon>
        <taxon>Flavobacterium</taxon>
    </lineage>
</organism>
<dbReference type="GO" id="GO:0004563">
    <property type="term" value="F:beta-N-acetylhexosaminidase activity"/>
    <property type="evidence" value="ECO:0007669"/>
    <property type="project" value="UniProtKB-EC"/>
</dbReference>
<keyword evidence="5" id="KW-0326">Glycosidase</keyword>
<sequence>MQFNLQTITLFNKTRTPAMLKNIFFLLIFCYSISNAQTSSENGSIIPAPNSYKATGDSINLNGQIKISFEKNKFSSKELKTAQIFESAINKNVASKKSGIEVLFITQNPSSSLKKEAYKINISTKKITVTGSEEGLFYAVQSLLQMLPNKSSTKEIKLPCVTIDDAPRYAYRGLHLDVCRHFFTIDVIKDFIAQMSSYKLNNFHWHLTDDQGWRIEIKKYPKLTEVGSKRAQTLVGNKFERSPYFFDGNPYGGFYTQEEIKEVVKFAEEHYVNIIPEIEMPGHATAAVTAYPNLSCFPDRTYKVVEYWGVFEDIFCAGKEETFTFLEDVLTEVIALFPSEYIHIGGDECPKTRWKVCPNCQKRIKDLGLKDEHELQGYLTKRIEKFLNANGRQILGWDEMLEGGLAPNAAVMSWRGESGGINAAKQKHLVIMNPEQYLYLDYNQGYSPQEPLTVGRLVTVEKIYNYNPTPVDSLTVEEQKYIWGVQSNLWSEYLTSPAKLNYQLYPRMFALAEIAWTEPQNKNYNSFVLNRMPHHIEKLELQKRLYKVPAPVGANETALIASKYLLDLKPTIRNGKIFYTIDGYNPDETAELYEKPVTINIPKGEFRVIKTVQISPSGRKSSISKILIRNPEQKPALAVKPTKKGLKYEYYTGTLFQQVQDLELVKPINSGIFEGVISSEKWRSKTERYIGLKFDGYIYIPETANYTISTLSDDGSKLFIDNELIVNNDGIHWLNEAYGVAKLEKGFHKISINYFDQIGGTTLSCFIQQEGKEKQEISASQLYYE</sequence>
<reference evidence="10" key="1">
    <citation type="submission" date="2016-11" db="EMBL/GenBank/DDBJ databases">
        <authorList>
            <person name="Varghese N."/>
            <person name="Submissions S."/>
        </authorList>
    </citation>
    <scope>NUCLEOTIDE SEQUENCE [LARGE SCALE GENOMIC DNA]</scope>
    <source>
        <strain evidence="10">DSM 1811</strain>
    </source>
</reference>
<dbReference type="GO" id="GO:0030203">
    <property type="term" value="P:glycosaminoglycan metabolic process"/>
    <property type="evidence" value="ECO:0007669"/>
    <property type="project" value="TreeGrafter"/>
</dbReference>
<dbReference type="STRING" id="29534.SAMN05444366_0163"/>
<dbReference type="EC" id="3.2.1.52" evidence="3"/>
<dbReference type="InterPro" id="IPR015882">
    <property type="entry name" value="HEX_bac_N"/>
</dbReference>
<feature type="signal peptide" evidence="7">
    <location>
        <begin position="1"/>
        <end position="36"/>
    </location>
</feature>
<dbReference type="InterPro" id="IPR015883">
    <property type="entry name" value="Glyco_hydro_20_cat"/>
</dbReference>
<feature type="active site" description="Proton donor" evidence="6">
    <location>
        <position position="348"/>
    </location>
</feature>
<dbReference type="Gene3D" id="3.30.379.10">
    <property type="entry name" value="Chitobiase/beta-hexosaminidase domain 2-like"/>
    <property type="match status" value="1"/>
</dbReference>
<gene>
    <name evidence="9" type="ORF">SAMN05444366_0163</name>
</gene>
<dbReference type="Gene3D" id="3.20.20.80">
    <property type="entry name" value="Glycosidases"/>
    <property type="match status" value="1"/>
</dbReference>
<evidence type="ECO:0000256" key="7">
    <source>
        <dbReference type="SAM" id="SignalP"/>
    </source>
</evidence>
<dbReference type="InterPro" id="IPR037524">
    <property type="entry name" value="PA14/GLEYA"/>
</dbReference>
<keyword evidence="4" id="KW-0378">Hydrolase</keyword>
<dbReference type="PANTHER" id="PTHR22600:SF57">
    <property type="entry name" value="BETA-N-ACETYLHEXOSAMINIDASE"/>
    <property type="match status" value="1"/>
</dbReference>
<evidence type="ECO:0000256" key="6">
    <source>
        <dbReference type="PIRSR" id="PIRSR625705-1"/>
    </source>
</evidence>
<dbReference type="Pfam" id="PF07691">
    <property type="entry name" value="PA14"/>
    <property type="match status" value="1"/>
</dbReference>
<name>A0A1M6Z8N5_9FLAO</name>
<comment type="catalytic activity">
    <reaction evidence="1">
        <text>Hydrolysis of terminal non-reducing N-acetyl-D-hexosamine residues in N-acetyl-beta-D-hexosaminides.</text>
        <dbReference type="EC" id="3.2.1.52"/>
    </reaction>
</comment>
<evidence type="ECO:0000256" key="4">
    <source>
        <dbReference type="ARBA" id="ARBA00022801"/>
    </source>
</evidence>
<evidence type="ECO:0000313" key="10">
    <source>
        <dbReference type="Proteomes" id="UP000184121"/>
    </source>
</evidence>
<evidence type="ECO:0000256" key="5">
    <source>
        <dbReference type="ARBA" id="ARBA00023295"/>
    </source>
</evidence>
<dbReference type="InterPro" id="IPR026876">
    <property type="entry name" value="Fn3_assoc_repeat"/>
</dbReference>
<dbReference type="EMBL" id="FRBY01000001">
    <property type="protein sequence ID" value="SHL26790.1"/>
    <property type="molecule type" value="Genomic_DNA"/>
</dbReference>
<dbReference type="PROSITE" id="PS51820">
    <property type="entry name" value="PA14"/>
    <property type="match status" value="1"/>
</dbReference>
<feature type="domain" description="PA14" evidence="8">
    <location>
        <begin position="641"/>
        <end position="781"/>
    </location>
</feature>
<dbReference type="AlphaFoldDB" id="A0A1M6Z8N5"/>
<dbReference type="SUPFAM" id="SSF51445">
    <property type="entry name" value="(Trans)glycosidases"/>
    <property type="match status" value="1"/>
</dbReference>
<proteinExistence type="inferred from homology"/>
<dbReference type="SUPFAM" id="SSF56988">
    <property type="entry name" value="Anthrax protective antigen"/>
    <property type="match status" value="1"/>
</dbReference>
<dbReference type="GO" id="GO:0005975">
    <property type="term" value="P:carbohydrate metabolic process"/>
    <property type="evidence" value="ECO:0007669"/>
    <property type="project" value="InterPro"/>
</dbReference>
<dbReference type="Pfam" id="PF00728">
    <property type="entry name" value="Glyco_hydro_20"/>
    <property type="match status" value="1"/>
</dbReference>
<dbReference type="PANTHER" id="PTHR22600">
    <property type="entry name" value="BETA-HEXOSAMINIDASE"/>
    <property type="match status" value="1"/>
</dbReference>
<dbReference type="InterPro" id="IPR011658">
    <property type="entry name" value="PA14_dom"/>
</dbReference>
<dbReference type="Proteomes" id="UP000184121">
    <property type="component" value="Unassembled WGS sequence"/>
</dbReference>
<accession>A0A1M6Z8N5</accession>
<dbReference type="Pfam" id="PF02838">
    <property type="entry name" value="Glyco_hydro_20b"/>
    <property type="match status" value="1"/>
</dbReference>
<dbReference type="InterPro" id="IPR017853">
    <property type="entry name" value="GH"/>
</dbReference>
<feature type="chain" id="PRO_5009923177" description="beta-N-acetylhexosaminidase" evidence="7">
    <location>
        <begin position="37"/>
        <end position="785"/>
    </location>
</feature>
<evidence type="ECO:0000259" key="8">
    <source>
        <dbReference type="PROSITE" id="PS51820"/>
    </source>
</evidence>
<dbReference type="PRINTS" id="PR00738">
    <property type="entry name" value="GLHYDRLASE20"/>
</dbReference>
<evidence type="ECO:0000256" key="2">
    <source>
        <dbReference type="ARBA" id="ARBA00006285"/>
    </source>
</evidence>
<evidence type="ECO:0000256" key="1">
    <source>
        <dbReference type="ARBA" id="ARBA00001231"/>
    </source>
</evidence>
<comment type="similarity">
    <text evidence="2">Belongs to the glycosyl hydrolase 20 family.</text>
</comment>
<dbReference type="Pfam" id="PF13287">
    <property type="entry name" value="Fn3_assoc"/>
    <property type="match status" value="1"/>
</dbReference>
<dbReference type="SUPFAM" id="SSF55545">
    <property type="entry name" value="beta-N-acetylhexosaminidase-like domain"/>
    <property type="match status" value="1"/>
</dbReference>